<evidence type="ECO:0000256" key="9">
    <source>
        <dbReference type="RuleBase" id="RU362045"/>
    </source>
</evidence>
<accession>A0A318T516</accession>
<protein>
    <recommendedName>
        <fullName evidence="5 9">Trehalose-6-phosphate synthase</fullName>
        <ecNumber evidence="4 9">2.4.1.15</ecNumber>
    </recommendedName>
    <alternativeName>
        <fullName evidence="9">Osmoregulatory trehalose synthesis protein A</fullName>
    </alternativeName>
    <alternativeName>
        <fullName evidence="9">UDP-glucose-glucosephosphate glucosyltransferase</fullName>
    </alternativeName>
</protein>
<dbReference type="NCBIfam" id="TIGR02400">
    <property type="entry name" value="trehalose_OtsA"/>
    <property type="match status" value="1"/>
</dbReference>
<dbReference type="RefSeq" id="WP_110749485.1">
    <property type="nucleotide sequence ID" value="NZ_QJTF01000004.1"/>
</dbReference>
<comment type="function">
    <text evidence="9">Probably involved in the osmoprotection via the biosynthesis of trehalose. Catalyzes the transfer of glucose from UDP-alpha-D-glucose (UDP-Glc) to D-glucose 6-phosphate (Glc-6-P) to form trehalose-6-phosphate. Acts with retention of the anomeric configuration of the UDP-sugar donor.</text>
</comment>
<sequence>MSRLVVISNRVPLPDKSGAAPAGGLAVALQAALEERGGIWMGWSGKSTSGRETSGIDIREQGKITYALVDLSRKDVEEYYAGFANRVLWPLCHYRLDLTDYARKDMAGYFRVNRLFAQQLAPLIKPDDVIWVHDYHLIPLAAELRQMGLKNRIGFFLHIPWPPADVLFTLPVHETIMRGLASYDLVGFQTRHDAENFAGCLKREGIGKELGQGLFEAYGHVFRADVFPISIETAAFAEAARTSRRHALVGRMRQSLAGRDLIIGVDRLDYSKGITNRIEAFERFIVNNPDSRGRVTFLQVTPKSRSEVPEYGDMQRMVAELAGRVNGALSTVDWTPIRYVNRSIGRSVLAGLYRMAQVGLVTPLRDGMNLVAKEYVAAQDPENPGVLILSRFAGAARELDGALLVNPYDTDAVSDAIARALSMPIEARRERWNQMMPHLLENDVSHWCESFLKALAGHGETKGDERPAETKGILQPNDSI</sequence>
<dbReference type="OrthoDB" id="9815690at2"/>
<organism evidence="11 12">
    <name type="scientific">Phyllobacterium leguminum</name>
    <dbReference type="NCBI Taxonomy" id="314237"/>
    <lineage>
        <taxon>Bacteria</taxon>
        <taxon>Pseudomonadati</taxon>
        <taxon>Pseudomonadota</taxon>
        <taxon>Alphaproteobacteria</taxon>
        <taxon>Hyphomicrobiales</taxon>
        <taxon>Phyllobacteriaceae</taxon>
        <taxon>Phyllobacterium</taxon>
    </lineage>
</organism>
<feature type="region of interest" description="Disordered" evidence="10">
    <location>
        <begin position="459"/>
        <end position="480"/>
    </location>
</feature>
<evidence type="ECO:0000256" key="10">
    <source>
        <dbReference type="SAM" id="MobiDB-lite"/>
    </source>
</evidence>
<comment type="caution">
    <text evidence="11">The sequence shown here is derived from an EMBL/GenBank/DDBJ whole genome shotgun (WGS) entry which is preliminary data.</text>
</comment>
<dbReference type="CDD" id="cd03788">
    <property type="entry name" value="GT20_TPS"/>
    <property type="match status" value="1"/>
</dbReference>
<feature type="compositionally biased region" description="Basic and acidic residues" evidence="10">
    <location>
        <begin position="459"/>
        <end position="469"/>
    </location>
</feature>
<dbReference type="SUPFAM" id="SSF53756">
    <property type="entry name" value="UDP-Glycosyltransferase/glycogen phosphorylase"/>
    <property type="match status" value="1"/>
</dbReference>
<keyword evidence="6 9" id="KW-0328">Glycosyltransferase</keyword>
<comment type="similarity">
    <text evidence="2 9">Belongs to the glycosyltransferase 20 family.</text>
</comment>
<dbReference type="Gene3D" id="3.40.50.2000">
    <property type="entry name" value="Glycogen Phosphorylase B"/>
    <property type="match status" value="2"/>
</dbReference>
<evidence type="ECO:0000313" key="12">
    <source>
        <dbReference type="Proteomes" id="UP000247454"/>
    </source>
</evidence>
<dbReference type="PANTHER" id="PTHR10788:SF106">
    <property type="entry name" value="BCDNA.GH08860"/>
    <property type="match status" value="1"/>
</dbReference>
<evidence type="ECO:0000313" key="11">
    <source>
        <dbReference type="EMBL" id="PYE89207.1"/>
    </source>
</evidence>
<reference evidence="11 12" key="1">
    <citation type="submission" date="2018-06" db="EMBL/GenBank/DDBJ databases">
        <title>Genomic Encyclopedia of Type Strains, Phase III (KMG-III): the genomes of soil and plant-associated and newly described type strains.</title>
        <authorList>
            <person name="Whitman W."/>
        </authorList>
    </citation>
    <scope>NUCLEOTIDE SEQUENCE [LARGE SCALE GENOMIC DNA]</scope>
    <source>
        <strain evidence="11 12">ORS 1419</strain>
    </source>
</reference>
<dbReference type="Pfam" id="PF00982">
    <property type="entry name" value="Glyco_transf_20"/>
    <property type="match status" value="1"/>
</dbReference>
<keyword evidence="7 9" id="KW-0808">Transferase</keyword>
<gene>
    <name evidence="11" type="ORF">C7477_10442</name>
</gene>
<evidence type="ECO:0000256" key="5">
    <source>
        <dbReference type="ARBA" id="ARBA00018539"/>
    </source>
</evidence>
<dbReference type="EMBL" id="QJTF01000004">
    <property type="protein sequence ID" value="PYE89207.1"/>
    <property type="molecule type" value="Genomic_DNA"/>
</dbReference>
<evidence type="ECO:0000256" key="7">
    <source>
        <dbReference type="ARBA" id="ARBA00022679"/>
    </source>
</evidence>
<comment type="catalytic activity">
    <reaction evidence="8 9">
        <text>D-glucose 6-phosphate + UDP-alpha-D-glucose = alpha,alpha-trehalose 6-phosphate + UDP + H(+)</text>
        <dbReference type="Rhea" id="RHEA:18889"/>
        <dbReference type="ChEBI" id="CHEBI:15378"/>
        <dbReference type="ChEBI" id="CHEBI:58223"/>
        <dbReference type="ChEBI" id="CHEBI:58429"/>
        <dbReference type="ChEBI" id="CHEBI:58885"/>
        <dbReference type="ChEBI" id="CHEBI:61548"/>
        <dbReference type="EC" id="2.4.1.15"/>
    </reaction>
</comment>
<dbReference type="GO" id="GO:0003825">
    <property type="term" value="F:alpha,alpha-trehalose-phosphate synthase (UDP-forming) activity"/>
    <property type="evidence" value="ECO:0007669"/>
    <property type="project" value="UniProtKB-UniRule"/>
</dbReference>
<evidence type="ECO:0000256" key="6">
    <source>
        <dbReference type="ARBA" id="ARBA00022676"/>
    </source>
</evidence>
<dbReference type="UniPathway" id="UPA00299"/>
<dbReference type="EC" id="2.4.1.15" evidence="4 9"/>
<evidence type="ECO:0000256" key="8">
    <source>
        <dbReference type="ARBA" id="ARBA00048039"/>
    </source>
</evidence>
<proteinExistence type="inferred from homology"/>
<comment type="subunit">
    <text evidence="3 9">Homotetramer.</text>
</comment>
<name>A0A318T516_9HYPH</name>
<evidence type="ECO:0000256" key="1">
    <source>
        <dbReference type="ARBA" id="ARBA00005199"/>
    </source>
</evidence>
<dbReference type="AlphaFoldDB" id="A0A318T516"/>
<dbReference type="InterPro" id="IPR012766">
    <property type="entry name" value="Trehalose_OtsA"/>
</dbReference>
<evidence type="ECO:0000256" key="2">
    <source>
        <dbReference type="ARBA" id="ARBA00008799"/>
    </source>
</evidence>
<dbReference type="Proteomes" id="UP000247454">
    <property type="component" value="Unassembled WGS sequence"/>
</dbReference>
<evidence type="ECO:0000256" key="3">
    <source>
        <dbReference type="ARBA" id="ARBA00011881"/>
    </source>
</evidence>
<keyword evidence="12" id="KW-1185">Reference proteome</keyword>
<comment type="pathway">
    <text evidence="1 9">Glycan biosynthesis; trehalose biosynthesis.</text>
</comment>
<evidence type="ECO:0000256" key="4">
    <source>
        <dbReference type="ARBA" id="ARBA00012538"/>
    </source>
</evidence>
<dbReference type="InterPro" id="IPR001830">
    <property type="entry name" value="Glyco_trans_20"/>
</dbReference>
<dbReference type="PANTHER" id="PTHR10788">
    <property type="entry name" value="TREHALOSE-6-PHOSPHATE SYNTHASE"/>
    <property type="match status" value="1"/>
</dbReference>
<dbReference type="GO" id="GO:0005992">
    <property type="term" value="P:trehalose biosynthetic process"/>
    <property type="evidence" value="ECO:0007669"/>
    <property type="project" value="UniProtKB-UniRule"/>
</dbReference>